<dbReference type="FunFam" id="3.40.366.10:FF:000003">
    <property type="entry name" value="Fatty acid synthase subunit beta dehydratase"/>
    <property type="match status" value="1"/>
</dbReference>
<dbReference type="Gene3D" id="3.10.129.10">
    <property type="entry name" value="Hotdog Thioesterase"/>
    <property type="match status" value="1"/>
</dbReference>
<dbReference type="Gene3D" id="3.30.70.2490">
    <property type="match status" value="1"/>
</dbReference>
<dbReference type="Gene3D" id="3.90.25.70">
    <property type="match status" value="1"/>
</dbReference>
<dbReference type="NCBIfam" id="TIGR00556">
    <property type="entry name" value="pantethn_trn"/>
    <property type="match status" value="1"/>
</dbReference>
<evidence type="ECO:0000256" key="19">
    <source>
        <dbReference type="ARBA" id="ARBA00048508"/>
    </source>
</evidence>
<keyword evidence="7" id="KW-0479">Metal-binding</keyword>
<dbReference type="InterPro" id="IPR040899">
    <property type="entry name" value="Fas_alpha_ACP"/>
</dbReference>
<dbReference type="FunFam" id="3.90.470.20:FF:000005">
    <property type="entry name" value="Fatty acid synthase alpha subunit FasA"/>
    <property type="match status" value="1"/>
</dbReference>
<dbReference type="GO" id="GO:0006635">
    <property type="term" value="P:fatty acid beta-oxidation"/>
    <property type="evidence" value="ECO:0007669"/>
    <property type="project" value="UniProtKB-UniPathway"/>
</dbReference>
<dbReference type="InterPro" id="IPR047224">
    <property type="entry name" value="FAS_alpha_su_C"/>
</dbReference>
<evidence type="ECO:0000313" key="25">
    <source>
        <dbReference type="Proteomes" id="UP000290288"/>
    </source>
</evidence>
<keyword evidence="8" id="KW-0378">Hydrolase</keyword>
<dbReference type="FunFam" id="3.30.70.2490:FF:000001">
    <property type="entry name" value="Fatty acid synthase subunit alpha"/>
    <property type="match status" value="1"/>
</dbReference>
<dbReference type="Pfam" id="PF01575">
    <property type="entry name" value="MaoC_dehydratas"/>
    <property type="match status" value="1"/>
</dbReference>
<dbReference type="Gene3D" id="1.20.1050.120">
    <property type="match status" value="1"/>
</dbReference>
<evidence type="ECO:0000256" key="15">
    <source>
        <dbReference type="ARBA" id="ARBA00023239"/>
    </source>
</evidence>
<dbReference type="CDD" id="cd08950">
    <property type="entry name" value="KR_fFAS_SDR_c_like"/>
    <property type="match status" value="1"/>
</dbReference>
<dbReference type="FunFam" id="3.30.70.3330:FF:000001">
    <property type="entry name" value="Fatty acid synthase subunit beta dehydratase"/>
    <property type="match status" value="1"/>
</dbReference>
<name>A0A4Q2DSQ4_9AGAR</name>
<proteinExistence type="inferred from homology"/>
<dbReference type="GO" id="GO:0004318">
    <property type="term" value="F:enoyl-[acyl-carrier-protein] reductase (NADH) activity"/>
    <property type="evidence" value="ECO:0007669"/>
    <property type="project" value="InterPro"/>
</dbReference>
<dbReference type="InterPro" id="IPR002347">
    <property type="entry name" value="SDR_fam"/>
</dbReference>
<evidence type="ECO:0000259" key="23">
    <source>
        <dbReference type="PROSITE" id="PS52004"/>
    </source>
</evidence>
<evidence type="ECO:0000256" key="16">
    <source>
        <dbReference type="ARBA" id="ARBA00023268"/>
    </source>
</evidence>
<dbReference type="CDD" id="cd03447">
    <property type="entry name" value="FAS_MaoC"/>
    <property type="match status" value="1"/>
</dbReference>
<dbReference type="Pfam" id="PF18314">
    <property type="entry name" value="FAS_I_H"/>
    <property type="match status" value="1"/>
</dbReference>
<keyword evidence="12" id="KW-0843">Virulence</keyword>
<dbReference type="Gene3D" id="3.30.1120.100">
    <property type="match status" value="1"/>
</dbReference>
<dbReference type="InterPro" id="IPR013785">
    <property type="entry name" value="Aldolase_TIM"/>
</dbReference>
<dbReference type="Pfam" id="PF00698">
    <property type="entry name" value="Acyl_transf_1"/>
    <property type="match status" value="1"/>
</dbReference>
<dbReference type="Pfam" id="PF16073">
    <property type="entry name" value="SAT"/>
    <property type="match status" value="1"/>
</dbReference>
<dbReference type="Pfam" id="PF17828">
    <property type="entry name" value="FAS_N"/>
    <property type="match status" value="1"/>
</dbReference>
<keyword evidence="25" id="KW-1185">Reference proteome</keyword>
<dbReference type="GO" id="GO:0008897">
    <property type="term" value="F:holo-[acyl-carrier-protein] synthase activity"/>
    <property type="evidence" value="ECO:0007669"/>
    <property type="project" value="InterPro"/>
</dbReference>
<dbReference type="Gene3D" id="6.10.60.10">
    <property type="match status" value="1"/>
</dbReference>
<dbReference type="GO" id="GO:0004321">
    <property type="term" value="F:fatty-acyl-CoA synthase activity"/>
    <property type="evidence" value="ECO:0007669"/>
    <property type="project" value="UniProtKB-EC"/>
</dbReference>
<evidence type="ECO:0000256" key="5">
    <source>
        <dbReference type="ARBA" id="ARBA00022553"/>
    </source>
</evidence>
<evidence type="ECO:0000256" key="1">
    <source>
        <dbReference type="ARBA" id="ARBA00005005"/>
    </source>
</evidence>
<dbReference type="FunFam" id="3.40.366.10:FF:000006">
    <property type="entry name" value="Fatty acid synthase beta subunit dehydratase"/>
    <property type="match status" value="1"/>
</dbReference>
<dbReference type="InterPro" id="IPR040883">
    <property type="entry name" value="FAS_meander"/>
</dbReference>
<dbReference type="PANTHER" id="PTHR10982:SF21">
    <property type="entry name" value="FATTY ACID SYNTHASE SUBUNIT BETA"/>
    <property type="match status" value="1"/>
</dbReference>
<dbReference type="FunFam" id="3.90.25.70:FF:000001">
    <property type="entry name" value="Fatty acid synthase subunit alpha"/>
    <property type="match status" value="1"/>
</dbReference>
<dbReference type="GO" id="GO:0004316">
    <property type="term" value="F:3-oxoacyl-[acyl-carrier-protein] reductase (NADPH) activity"/>
    <property type="evidence" value="ECO:0007669"/>
    <property type="project" value="UniProtKB-EC"/>
</dbReference>
<evidence type="ECO:0000256" key="20">
    <source>
        <dbReference type="ARBA" id="ARBA00049541"/>
    </source>
</evidence>
<evidence type="ECO:0000256" key="14">
    <source>
        <dbReference type="ARBA" id="ARBA00023098"/>
    </source>
</evidence>
<keyword evidence="3" id="KW-0596">Phosphopantetheine</keyword>
<dbReference type="EMBL" id="SDEE01000046">
    <property type="protein sequence ID" value="RXW23289.1"/>
    <property type="molecule type" value="Genomic_DNA"/>
</dbReference>
<comment type="subunit">
    <text evidence="17">[Alpha(6)beta(6)] hexamers of two multifunctional subunits (alpha and beta).</text>
</comment>
<dbReference type="InterPro" id="IPR029069">
    <property type="entry name" value="HotDog_dom_sf"/>
</dbReference>
<dbReference type="FunFam" id="1.20.930.70:FF:000001">
    <property type="entry name" value="Fatty acid synthase beta subunit dehydratase"/>
    <property type="match status" value="1"/>
</dbReference>
<dbReference type="Pfam" id="PF22235">
    <property type="entry name" value="FAS1_thioest_ins"/>
    <property type="match status" value="1"/>
</dbReference>
<evidence type="ECO:0000256" key="12">
    <source>
        <dbReference type="ARBA" id="ARBA00023026"/>
    </source>
</evidence>
<dbReference type="InterPro" id="IPR008278">
    <property type="entry name" value="4-PPantetheinyl_Trfase_dom"/>
</dbReference>
<dbReference type="SUPFAM" id="SSF53901">
    <property type="entry name" value="Thiolase-like"/>
    <property type="match status" value="2"/>
</dbReference>
<keyword evidence="4" id="KW-0444">Lipid biosynthesis</keyword>
<dbReference type="InterPro" id="IPR016035">
    <property type="entry name" value="Acyl_Trfase/lysoPLipase"/>
</dbReference>
<dbReference type="Pfam" id="PF13452">
    <property type="entry name" value="FAS1_DH_region"/>
    <property type="match status" value="1"/>
</dbReference>
<dbReference type="PROSITE" id="PS00606">
    <property type="entry name" value="KS3_1"/>
    <property type="match status" value="1"/>
</dbReference>
<dbReference type="InterPro" id="IPR039569">
    <property type="entry name" value="FAS1-like_DH_region"/>
</dbReference>
<keyword evidence="6" id="KW-0808">Transferase</keyword>
<dbReference type="InterPro" id="IPR036291">
    <property type="entry name" value="NAD(P)-bd_dom_sf"/>
</dbReference>
<dbReference type="SUPFAM" id="SSF54637">
    <property type="entry name" value="Thioesterase/thiol ester dehydrase-isomerase"/>
    <property type="match status" value="2"/>
</dbReference>
<dbReference type="Pfam" id="PF01648">
    <property type="entry name" value="ACPS"/>
    <property type="match status" value="1"/>
</dbReference>
<dbReference type="InterPro" id="IPR001227">
    <property type="entry name" value="Ac_transferase_dom_sf"/>
</dbReference>
<evidence type="ECO:0000256" key="10">
    <source>
        <dbReference type="ARBA" id="ARBA00022857"/>
    </source>
</evidence>
<gene>
    <name evidence="24" type="ORF">EST38_g2564</name>
</gene>
<dbReference type="Pfam" id="PF18325">
    <property type="entry name" value="Fas_alpha_ACP"/>
    <property type="match status" value="1"/>
</dbReference>
<evidence type="ECO:0000256" key="21">
    <source>
        <dbReference type="SAM" id="MobiDB-lite"/>
    </source>
</evidence>
<evidence type="ECO:0000256" key="2">
    <source>
        <dbReference type="ARBA" id="ARBA00007485"/>
    </source>
</evidence>
<reference evidence="24 25" key="1">
    <citation type="submission" date="2019-01" db="EMBL/GenBank/DDBJ databases">
        <title>Draft genome sequence of Psathyrella aberdarensis IHI B618.</title>
        <authorList>
            <person name="Buettner E."/>
            <person name="Kellner H."/>
        </authorList>
    </citation>
    <scope>NUCLEOTIDE SEQUENCE [LARGE SCALE GENOMIC DNA]</scope>
    <source>
        <strain evidence="24 25">IHI B618</strain>
    </source>
</reference>
<dbReference type="InterPro" id="IPR016039">
    <property type="entry name" value="Thiolase-like"/>
</dbReference>
<evidence type="ECO:0000256" key="13">
    <source>
        <dbReference type="ARBA" id="ARBA00023027"/>
    </source>
</evidence>
<evidence type="ECO:0000256" key="3">
    <source>
        <dbReference type="ARBA" id="ARBA00022450"/>
    </source>
</evidence>
<dbReference type="SUPFAM" id="SSF51412">
    <property type="entry name" value="Inosine monophosphate dehydrogenase (IMPDH)"/>
    <property type="match status" value="1"/>
</dbReference>
<dbReference type="Gene3D" id="3.30.70.3330">
    <property type="match status" value="1"/>
</dbReference>
<comment type="caution">
    <text evidence="24">The sequence shown here is derived from an EMBL/GenBank/DDBJ whole genome shotgun (WGS) entry which is preliminary data.</text>
</comment>
<evidence type="ECO:0000313" key="24">
    <source>
        <dbReference type="EMBL" id="RXW23289.1"/>
    </source>
</evidence>
<feature type="domain" description="Ketosynthase family 3 (KS3)" evidence="23">
    <location>
        <begin position="3175"/>
        <end position="3709"/>
    </location>
</feature>
<evidence type="ECO:0000256" key="4">
    <source>
        <dbReference type="ARBA" id="ARBA00022516"/>
    </source>
</evidence>
<evidence type="ECO:0000256" key="7">
    <source>
        <dbReference type="ARBA" id="ARBA00022723"/>
    </source>
</evidence>
<dbReference type="GO" id="GO:0000287">
    <property type="term" value="F:magnesium ion binding"/>
    <property type="evidence" value="ECO:0007669"/>
    <property type="project" value="InterPro"/>
</dbReference>
<dbReference type="InterPro" id="IPR014030">
    <property type="entry name" value="Ketoacyl_synth_N"/>
</dbReference>
<dbReference type="InterPro" id="IPR009081">
    <property type="entry name" value="PP-bd_ACP"/>
</dbReference>
<keyword evidence="15" id="KW-0456">Lyase</keyword>
<dbReference type="OrthoDB" id="4251012at2759"/>
<evidence type="ECO:0000259" key="22">
    <source>
        <dbReference type="PROSITE" id="PS50075"/>
    </source>
</evidence>
<dbReference type="GO" id="GO:0005835">
    <property type="term" value="C:fatty acid synthase complex"/>
    <property type="evidence" value="ECO:0007669"/>
    <property type="project" value="InterPro"/>
</dbReference>
<dbReference type="PRINTS" id="PR01483">
    <property type="entry name" value="FASYNTHASE"/>
</dbReference>
<comment type="catalytic activity">
    <reaction evidence="20">
        <text>a fatty acyl-[ACP] + malonyl-[ACP] + H(+) = a 3-oxoacyl-[ACP] + holo-[ACP] + CO2</text>
        <dbReference type="Rhea" id="RHEA:22836"/>
        <dbReference type="Rhea" id="RHEA-COMP:9623"/>
        <dbReference type="Rhea" id="RHEA-COMP:9685"/>
        <dbReference type="Rhea" id="RHEA-COMP:9916"/>
        <dbReference type="Rhea" id="RHEA-COMP:14125"/>
        <dbReference type="ChEBI" id="CHEBI:15378"/>
        <dbReference type="ChEBI" id="CHEBI:16526"/>
        <dbReference type="ChEBI" id="CHEBI:64479"/>
        <dbReference type="ChEBI" id="CHEBI:78449"/>
        <dbReference type="ChEBI" id="CHEBI:78776"/>
        <dbReference type="ChEBI" id="CHEBI:138651"/>
        <dbReference type="EC" id="2.3.1.41"/>
    </reaction>
</comment>
<dbReference type="InterPro" id="IPR004568">
    <property type="entry name" value="Ppantetheine-prot_Trfase_dom"/>
</dbReference>
<dbReference type="Proteomes" id="UP000290288">
    <property type="component" value="Unassembled WGS sequence"/>
</dbReference>
<keyword evidence="10" id="KW-0521">NADP</keyword>
<keyword evidence="5" id="KW-0597">Phosphoprotein</keyword>
<dbReference type="Pfam" id="PF02801">
    <property type="entry name" value="Ketoacyl-synt_C"/>
    <property type="match status" value="1"/>
</dbReference>
<dbReference type="PROSITE" id="PS52004">
    <property type="entry name" value="KS3_2"/>
    <property type="match status" value="1"/>
</dbReference>
<keyword evidence="9" id="KW-0460">Magnesium</keyword>
<dbReference type="InterPro" id="IPR020841">
    <property type="entry name" value="PKS_Beta-ketoAc_synthase_dom"/>
</dbReference>
<evidence type="ECO:0000256" key="11">
    <source>
        <dbReference type="ARBA" id="ARBA00023002"/>
    </source>
</evidence>
<dbReference type="Gene3D" id="1.20.930.70">
    <property type="match status" value="1"/>
</dbReference>
<dbReference type="InterPro" id="IPR014031">
    <property type="entry name" value="Ketoacyl_synth_C"/>
</dbReference>
<dbReference type="UniPathway" id="UPA00659"/>
<dbReference type="Gene3D" id="3.20.20.70">
    <property type="entry name" value="Aldolase class I"/>
    <property type="match status" value="1"/>
</dbReference>
<dbReference type="SUPFAM" id="SSF56214">
    <property type="entry name" value="4'-phosphopantetheinyl transferase"/>
    <property type="match status" value="1"/>
</dbReference>
<keyword evidence="14" id="KW-0443">Lipid metabolism</keyword>
<dbReference type="SUPFAM" id="SSF51735">
    <property type="entry name" value="NAD(P)-binding Rossmann-fold domains"/>
    <property type="match status" value="1"/>
</dbReference>
<dbReference type="InterPro" id="IPR018201">
    <property type="entry name" value="Ketoacyl_synth_AS"/>
</dbReference>
<dbReference type="GO" id="GO:0004315">
    <property type="term" value="F:3-oxoacyl-[acyl-carrier-protein] synthase activity"/>
    <property type="evidence" value="ECO:0007669"/>
    <property type="project" value="UniProtKB-EC"/>
</dbReference>
<comment type="catalytic activity">
    <reaction evidence="19">
        <text>a (3R)-hydroxyacyl-[ACP] + NADP(+) = a 3-oxoacyl-[ACP] + NADPH + H(+)</text>
        <dbReference type="Rhea" id="RHEA:17397"/>
        <dbReference type="Rhea" id="RHEA-COMP:9916"/>
        <dbReference type="Rhea" id="RHEA-COMP:9945"/>
        <dbReference type="ChEBI" id="CHEBI:15378"/>
        <dbReference type="ChEBI" id="CHEBI:57783"/>
        <dbReference type="ChEBI" id="CHEBI:58349"/>
        <dbReference type="ChEBI" id="CHEBI:78776"/>
        <dbReference type="ChEBI" id="CHEBI:78827"/>
        <dbReference type="EC" id="1.1.1.100"/>
    </reaction>
</comment>
<dbReference type="STRING" id="2316362.A0A4Q2DSQ4"/>
<protein>
    <submittedName>
        <fullName evidence="24">Uncharacterized protein</fullName>
    </submittedName>
</protein>
<evidence type="ECO:0000256" key="8">
    <source>
        <dbReference type="ARBA" id="ARBA00022801"/>
    </source>
</evidence>
<dbReference type="GO" id="GO:0019171">
    <property type="term" value="F:(3R)-hydroxyacyl-[acyl-carrier-protein] dehydratase activity"/>
    <property type="evidence" value="ECO:0007669"/>
    <property type="project" value="InterPro"/>
</dbReference>
<dbReference type="Gene3D" id="3.90.470.20">
    <property type="entry name" value="4'-phosphopantetheinyl transferase domain"/>
    <property type="match status" value="1"/>
</dbReference>
<dbReference type="Pfam" id="PF00109">
    <property type="entry name" value="ketoacyl-synt"/>
    <property type="match status" value="1"/>
</dbReference>
<dbReference type="SUPFAM" id="SSF52151">
    <property type="entry name" value="FabD/lysophospholipase-like"/>
    <property type="match status" value="2"/>
</dbReference>
<dbReference type="InterPro" id="IPR041099">
    <property type="entry name" value="FAS1_N"/>
</dbReference>
<dbReference type="InterPro" id="IPR002539">
    <property type="entry name" value="MaoC-like_dom"/>
</dbReference>
<dbReference type="SMART" id="SM00827">
    <property type="entry name" value="PKS_AT"/>
    <property type="match status" value="1"/>
</dbReference>
<sequence length="3934" mass="432043">MASMNGHAIRANEIATRPLVIAQGQLKVSIPVSTAADEWIAAEVLREEFTSTIDAGIVVDDDLVAQAEASVELTARFLAHVAAGVPKDTQSVNARTAVLYNVLKHFTSSHLATKDIHTLAAPYSTENRKLVLTAYFAALGTLQAQGVEDIPRQPESALLKAASDGKASVFALFGGQGTNEVYLDELQGFYDIYKPFVEPYIKTITTDVLIPLAEEESESSFYTFGLDVLSWLSGATPRPSVAYTASVPVSFPLIGLTQLAQYLVVCRVAGITPGELRDRIGGATGHSQGIVSAVAIAASSTFEEFTENSRKALKWLFYSGLRGQQAFPVTAIDPAIVQDAVEGGEGTPSPMLSVTGLSLKELEPHITKTNKYLPDNSKLFISLHNGPKAFVITGPPKSLFGLVTSLRKVKAPSGTDQSKIPFSQRKPVFSIRFLVVGVPYHSEYLSELTEELIDDDLEGEELWQAKDLKIPVYNTEDGSDLREVSTSITRSLCEQIFTSPIHWDKATKFFETATHAIDFGPGGASGIGPLTAKNFEGRGVRVIVAGLRAKGDAELYNASSVKYEDWWSKKWSPGLVRNSEGELFLDTPFSRLLGKPPIMVAGMTPSTVKTGFVSAVLDAGYHIELAGGGHYNAKALRSKVAEIQKKIPDGVGITLNALYINPRQFTFQFPLWQEMRKEGLPVEGFCVAAGIPTTEKAVEIIDGLKAAGIKHVSFKPGSVDGIRQVINIAGANPDFPIIMQWTGGRAGGHHSFEDFHQPVLSTYRAIREHSNIILVGGSGFGSGEDVWEYLSGDWSVTRFGVQPMPFDGFLFASRVMVAKEAHTSSSVKDLIVAASGVDDAQWEGTYAQATGGILTVRSELGEPIHKVATRGVKLWKEFDDTVFKLPKEKRVPWLKERRDEIIDKLNKDFAKPWFGWKKDGSVAKDLGDMTYEETVLRMVRLMHVAHQQRWVDISLRNLTGDWLRRVEERFAGVDGGGIKPSLLQSYTSLDDPLPFVQQFFEKYPLGREQLLAAEDTAYFLAIAQRPGQKPVPFIPVLDASFEVWFKKDSLWAAEDIDAVFDQDPQRVCILQGPVAVKWSKVKDEPVKDILGGVNKTLIERLLERKYKGDVSKVPVVDYLAPAPKPTPAISGVTRTVSGNQVTYEVSDQLPDTNAWLETLAGPNLSWLRALLTSNTIVRGSSYLDNAIKRLLAPRRGQKVVVASTDSVPTSVTFYNGARSYGSHIENFKAVEITYTASSKAIEVTVFEERGGVSVPLSLHFVYKPSQGFNPIHEVATDRNKHIKEFYWKLWYGDNETLPNININDTFVGPEVTIEEADVEQFCAVVGNQGEAYTSARTKNTQAPMDFAIVTGWKAIMKSIFPSAIDGDLLRLVHLSNGFRMVDGAKPLQVGDVCKAEAQIVSVTNANEGKIVKVRGYVYRKGERVIEVVSAFLYRGRFDDYENTFEITEEPDYLVPFDTVASIGVLESKEWHDWEDESYNLTPGTSLIFRVRSRVSFKDKSTLRKLDVDGDIFIRNQLKVLVKVGTVEFSEENCLGNPVLAYLQRHGTPQGLNTPLSNDGYTLSKSDGTTTFNAPLTNEPYSKISGDFNPIHINPYFSDYASLPATITHGLWSSAATRRYVETVVAKGHPERVIAYNVNFVGMVIPGDELTVKVRHVGMRDGNIVVNVETVNSQGEKVLQGSAEVAQPPTVYVFTGQGSQEQGMGMDLYNNSAAARAVWDGADAHLLAVYGFSILEIVKDNPKEKTIHFGGIKGQAIRQRYMDMTYDAMDKDGHVKTLPLFSDIDIRTAKYTFSHPNGLLFATQFAQIALVVTEKAAFEDMRAKGFVQKDCAFAGHSLGEYSALASIADVLHISALVDVVFYRGITMQRAVERDALNRSNYAMCAVNPSRISPSFTDAALREVVESIATVTSTLLEIVNFNVEGQQYVCAGELVALQTLTNVLNFLKVKKIDIAKLTETHSVEKVKEMLTDIVKSCHEKSLEQQKTQDNYIKLDRGFATIPLPGIDVPFHSRYLWAGVLPFRAYLSKKINPEDLNPDMLVGKYIPNLIAKPFEVSRDYAQVIYDQTSSPRLDKVLRKWDQENWGKPENRQKLAYIILVELLAYQFASPVRWIETQDRLFIEFAFERFIEIGPSPTLTGMATRTFKAKYESLDGSLTRNRAILCHSKNGKEIYYQFEDEPEAAPAEEAPAASTPAAAAAPVAAAASVAAPVAAPSGPVASIDDAPITASEILLVIVAQKLKKKVDEIPVSKSIKDLVGGKSTLQNEILGDLQQEFSSAPEKGEELPLEELAAGLGSTGSLGKYSTGLVSRLVGGKMPGGFNASAIKSYLNKTWGLGPSRADGVLLLATTLEPPKRLGSEAEAKAWLDAIVPTYAQRAGISLSSQSSGGGGGGGGGGAVINSEEFLQFQANQEKFAQQQIEVYMRYLKRDSRAGEIAFDAERTNAAALQSKLDSITREHGDSYIDGIQPRFDPLKARHFDSSWNWARQDALLMFYDIIHGRLTTVDREITARCIALLNRADPDMLQYMQYRIDRCDPSKGENYKLAKEFGQQLIDNTREVLGNPPVYKDVTFPTAPHTEVTAKGDIVYSEVVREKVRKLEAYVQEMASGGAVSETINIQKVQDDVDKLWTIISTLPEVNDDQRNRIKSLYQDVVRTLIKNPENSLPPSAPRSRRSSSEFLRPQVTGIPSVTSIASNSTPLLHLKRRVGNSWEYSSNLTGVYLDILHEIATSGTTFKDKNALLTGVGKGSIGIEVVKGLLAGGAQVVITTSSYNRKTVEYYQSIYHSVGSRGSALTVVPFNQASKQDVEALVDYIYSTLGMDLDYILPFAGIPENGREIDGLDDRSELAHRMMLVNLLRILGAVKNKKASRHFVTRPTQVILPLSPNHGLFGNDGLYSESKISLETLFQRWASESWGEYLCLAGAVIGWTRGTGLMGPTNIVAQGLEKYGVRTFSAKEMAFNILGLMHPLLFSITQVEPLWADLNGGMDRLPDLAEITGRIRNELHKKADISKAVTRDNSADYKIVHGVEAERLLQTVDVLPRANFRFEFPALESLDSLSDVASLRGLIDLEKVVVVTGYGEVGPWGSARTRWEMEARGELTITGCIELAWIMGFVKHFNGRLKDGSLYVGWVDTKTNEPVDDKDVKGRYEKEILAHAGVRLIEPEIFRGYDPNKKIFNQEIELLHDLEPIEVSDSEAQKFKLQHGDKCDIWAGEGDQWFAKLKKGAIVFVPKAFKFSRTVAGQVPTGWHAGRYGIPDDIIAQTDRATLWALVSTAEALNTSGITDPYELYKHMHPSDVGTAIGSGMGGMTSLSKMFKDRRDEKEVQNDILQETFINTTAGWINLLLLSSSGPVKIPVGACATALQSLEIACDTITSGKAKVMLAGGFDDISEEGSYEFANMKATSNAETEFAMGREPGEMSRPATTSRSGFMESQGCGVHVVMSAKTALELGAPIRGILAFTSTSTDKAGRSVPAPGKGALTVAREVAPKHPLPILDVAYRSRQLGFRRKQISQWLEYEHGQLHEEVAFRKSQGEEVGEDYVSDRLASLEADAARQEKGALSMYGMLEDSDPQIAPLRRALAVWGLTADDIGVLSIHGTSTKANEENETRIWNDILTTISRTPGNAVPIMAQKSLLGHAKGGSAAWQMTGLLQTVITGVVPGNRNSDNIDSHFQDRKYLMFPSKSIHTDGIRAGVMSSFGFGQVGGTAMVVHPRYLLGALEPTYYEEYKIRNHTRALQSYKAMSDMMINNNLVKIKEHPPYAPDMERPVLLNSLSRAEYDNKTGEYSFKKLTKEAPLDKANVKTLSSVVASDLWSDSPAGVGVDQELISAVPSHNANFVSRNFTDAEISYCRSQPSPPSSFAARWAGKEAVFKSLGVKSKGAAAALKEIEIVNDEAGVPTVRLHGEAKRLAEQKGIKKVVISLSHSDTTAIAFAQAS</sequence>
<keyword evidence="16" id="KW-0511">Multifunctional enzyme</keyword>
<evidence type="ECO:0000256" key="9">
    <source>
        <dbReference type="ARBA" id="ARBA00022842"/>
    </source>
</evidence>
<feature type="domain" description="Carrier" evidence="22">
    <location>
        <begin position="2224"/>
        <end position="2306"/>
    </location>
</feature>
<dbReference type="PROSITE" id="PS50075">
    <property type="entry name" value="CARRIER"/>
    <property type="match status" value="1"/>
</dbReference>
<dbReference type="GO" id="GO:0004300">
    <property type="term" value="F:enoyl-CoA hydratase activity"/>
    <property type="evidence" value="ECO:0007669"/>
    <property type="project" value="UniProtKB-ARBA"/>
</dbReference>
<keyword evidence="11" id="KW-0560">Oxidoreductase</keyword>
<dbReference type="Gene3D" id="6.10.250.1930">
    <property type="match status" value="1"/>
</dbReference>
<dbReference type="GO" id="GO:0016787">
    <property type="term" value="F:hydrolase activity"/>
    <property type="evidence" value="ECO:0007669"/>
    <property type="project" value="UniProtKB-KW"/>
</dbReference>
<dbReference type="CDD" id="cd00828">
    <property type="entry name" value="elong_cond_enzymes"/>
    <property type="match status" value="1"/>
</dbReference>
<evidence type="ECO:0000256" key="17">
    <source>
        <dbReference type="ARBA" id="ARBA00033756"/>
    </source>
</evidence>
<dbReference type="InterPro" id="IPR037143">
    <property type="entry name" value="4-PPantetheinyl_Trfase_dom_sf"/>
</dbReference>
<comment type="similarity">
    <text evidence="2">Belongs to the thiolase-like superfamily. Fungal fatty acid synthetase subunit alpha family.</text>
</comment>
<dbReference type="GO" id="GO:0006633">
    <property type="term" value="P:fatty acid biosynthetic process"/>
    <property type="evidence" value="ECO:0007669"/>
    <property type="project" value="InterPro"/>
</dbReference>
<dbReference type="InterPro" id="IPR003965">
    <property type="entry name" value="Fatty_acid_synthase"/>
</dbReference>
<dbReference type="Gene3D" id="6.20.240.10">
    <property type="match status" value="1"/>
</dbReference>
<dbReference type="InterPro" id="IPR014043">
    <property type="entry name" value="Acyl_transferase_dom"/>
</dbReference>
<dbReference type="Gene3D" id="6.10.140.1400">
    <property type="match status" value="1"/>
</dbReference>
<dbReference type="Gene3D" id="3.40.366.10">
    <property type="entry name" value="Malonyl-Coenzyme A Acyl Carrier Protein, domain 2"/>
    <property type="match status" value="3"/>
</dbReference>
<dbReference type="Gene3D" id="3.40.47.10">
    <property type="match status" value="2"/>
</dbReference>
<dbReference type="FunFam" id="3.20.20.70:FF:000078">
    <property type="entry name" value="Fatty acid synthase beta subunit dehydratase"/>
    <property type="match status" value="1"/>
</dbReference>
<keyword evidence="13" id="KW-0520">NAD</keyword>
<evidence type="ECO:0000256" key="6">
    <source>
        <dbReference type="ARBA" id="ARBA00022679"/>
    </source>
</evidence>
<dbReference type="GO" id="GO:0004312">
    <property type="term" value="F:fatty acid synthase activity"/>
    <property type="evidence" value="ECO:0007669"/>
    <property type="project" value="InterPro"/>
</dbReference>
<dbReference type="PANTHER" id="PTHR10982">
    <property type="entry name" value="MALONYL COA-ACYL CARRIER PROTEIN TRANSACYLASE"/>
    <property type="match status" value="1"/>
</dbReference>
<feature type="region of interest" description="Disordered" evidence="21">
    <location>
        <begin position="2657"/>
        <end position="2677"/>
    </location>
</feature>
<comment type="catalytic activity">
    <reaction evidence="18">
        <text>acetyl-CoA + n malonyl-CoA + 2n NADPH + 4n H(+) = a long-chain-acyl-CoA + n CoA + n CO2 + 2n NADP(+).</text>
        <dbReference type="EC" id="2.3.1.86"/>
    </reaction>
</comment>
<dbReference type="InterPro" id="IPR050830">
    <property type="entry name" value="Fungal_FAS"/>
</dbReference>
<comment type="pathway">
    <text evidence="1">Lipid metabolism; fatty acid beta-oxidation.</text>
</comment>
<evidence type="ECO:0000256" key="18">
    <source>
        <dbReference type="ARBA" id="ARBA00048237"/>
    </source>
</evidence>
<dbReference type="InterPro" id="IPR032088">
    <property type="entry name" value="SAT"/>
</dbReference>
<dbReference type="Pfam" id="PF08354">
    <property type="entry name" value="Fas1-AflB-like_hel"/>
    <property type="match status" value="1"/>
</dbReference>
<dbReference type="InterPro" id="IPR041550">
    <property type="entry name" value="FASI_helical"/>
</dbReference>
<accession>A0A4Q2DSQ4</accession>
<dbReference type="Pfam" id="PF00106">
    <property type="entry name" value="adh_short"/>
    <property type="match status" value="1"/>
</dbReference>
<organism evidence="24 25">
    <name type="scientific">Candolleomyces aberdarensis</name>
    <dbReference type="NCBI Taxonomy" id="2316362"/>
    <lineage>
        <taxon>Eukaryota</taxon>
        <taxon>Fungi</taxon>
        <taxon>Dikarya</taxon>
        <taxon>Basidiomycota</taxon>
        <taxon>Agaricomycotina</taxon>
        <taxon>Agaricomycetes</taxon>
        <taxon>Agaricomycetidae</taxon>
        <taxon>Agaricales</taxon>
        <taxon>Agaricineae</taxon>
        <taxon>Psathyrellaceae</taxon>
        <taxon>Candolleomyces</taxon>
    </lineage>
</organism>
<dbReference type="InterPro" id="IPR013565">
    <property type="entry name" value="Fas1/AflB-like_central"/>
</dbReference>
<dbReference type="Gene3D" id="3.40.50.720">
    <property type="entry name" value="NAD(P)-binding Rossmann-like Domain"/>
    <property type="match status" value="1"/>
</dbReference>
<dbReference type="Pfam" id="PF17951">
    <property type="entry name" value="FAS_meander"/>
    <property type="match status" value="1"/>
</dbReference>